<dbReference type="InterPro" id="IPR013096">
    <property type="entry name" value="Cupin_2"/>
</dbReference>
<protein>
    <submittedName>
        <fullName evidence="2">Phosphoribosylaminoimidazole carboxylase ATPase subunit</fullName>
    </submittedName>
</protein>
<dbReference type="EMBL" id="CP000478">
    <property type="protein sequence ID" value="ABK16277.1"/>
    <property type="molecule type" value="Genomic_DNA"/>
</dbReference>
<dbReference type="AlphaFoldDB" id="A0LFS5"/>
<dbReference type="InParanoid" id="A0LFS5"/>
<evidence type="ECO:0000313" key="3">
    <source>
        <dbReference type="Proteomes" id="UP000001784"/>
    </source>
</evidence>
<dbReference type="InterPro" id="IPR014710">
    <property type="entry name" value="RmlC-like_jellyroll"/>
</dbReference>
<evidence type="ECO:0000259" key="1">
    <source>
        <dbReference type="Pfam" id="PF07883"/>
    </source>
</evidence>
<proteinExistence type="predicted"/>
<dbReference type="STRING" id="335543.Sfum_0578"/>
<dbReference type="Pfam" id="PF07883">
    <property type="entry name" value="Cupin_2"/>
    <property type="match status" value="1"/>
</dbReference>
<dbReference type="KEGG" id="sfu:Sfum_0578"/>
<organism evidence="2 3">
    <name type="scientific">Syntrophobacter fumaroxidans (strain DSM 10017 / MPOB)</name>
    <dbReference type="NCBI Taxonomy" id="335543"/>
    <lineage>
        <taxon>Bacteria</taxon>
        <taxon>Pseudomonadati</taxon>
        <taxon>Thermodesulfobacteriota</taxon>
        <taxon>Syntrophobacteria</taxon>
        <taxon>Syntrophobacterales</taxon>
        <taxon>Syntrophobacteraceae</taxon>
        <taxon>Syntrophobacter</taxon>
    </lineage>
</organism>
<gene>
    <name evidence="2" type="ordered locus">Sfum_0578</name>
</gene>
<name>A0LFS5_SYNFM</name>
<feature type="domain" description="Cupin type-2" evidence="1">
    <location>
        <begin position="51"/>
        <end position="108"/>
    </location>
</feature>
<keyword evidence="3" id="KW-1185">Reference proteome</keyword>
<dbReference type="eggNOG" id="COG1917">
    <property type="taxonomic scope" value="Bacteria"/>
</dbReference>
<dbReference type="OrthoDB" id="9798585at2"/>
<dbReference type="Gene3D" id="2.60.120.10">
    <property type="entry name" value="Jelly Rolls"/>
    <property type="match status" value="1"/>
</dbReference>
<dbReference type="HOGENOM" id="CLU_147397_0_0_7"/>
<dbReference type="CDD" id="cd06981">
    <property type="entry name" value="cupin_reut_a1446"/>
    <property type="match status" value="1"/>
</dbReference>
<sequence>MKLRLPENIFQSIPDEIPEEVCEAIVRTDTIVIERIVSHGQASHEGFWYDQEKSEWVMVLQGRAGLLFEGWEEPVVLQTGDWINIPAHAKHRVEWTDPNEKTIWLAVYY</sequence>
<evidence type="ECO:0000313" key="2">
    <source>
        <dbReference type="EMBL" id="ABK16277.1"/>
    </source>
</evidence>
<dbReference type="InterPro" id="IPR011051">
    <property type="entry name" value="RmlC_Cupin_sf"/>
</dbReference>
<dbReference type="SUPFAM" id="SSF51182">
    <property type="entry name" value="RmlC-like cupins"/>
    <property type="match status" value="1"/>
</dbReference>
<dbReference type="RefSeq" id="WP_011697450.1">
    <property type="nucleotide sequence ID" value="NC_008554.1"/>
</dbReference>
<accession>A0LFS5</accession>
<dbReference type="Proteomes" id="UP000001784">
    <property type="component" value="Chromosome"/>
</dbReference>
<reference evidence="2 3" key="1">
    <citation type="submission" date="2006-10" db="EMBL/GenBank/DDBJ databases">
        <title>Complete sequence of Syntrophobacter fumaroxidans MPOB.</title>
        <authorList>
            <consortium name="US DOE Joint Genome Institute"/>
            <person name="Copeland A."/>
            <person name="Lucas S."/>
            <person name="Lapidus A."/>
            <person name="Barry K."/>
            <person name="Detter J.C."/>
            <person name="Glavina del Rio T."/>
            <person name="Hammon N."/>
            <person name="Israni S."/>
            <person name="Pitluck S."/>
            <person name="Goltsman E.G."/>
            <person name="Martinez M."/>
            <person name="Schmutz J."/>
            <person name="Larimer F."/>
            <person name="Land M."/>
            <person name="Hauser L."/>
            <person name="Kyrpides N."/>
            <person name="Kim E."/>
            <person name="Boone D.R."/>
            <person name="Brockman F."/>
            <person name="Culley D."/>
            <person name="Ferry J."/>
            <person name="Gunsalus R."/>
            <person name="McInerney M.J."/>
            <person name="Morrison M."/>
            <person name="Plugge C."/>
            <person name="Rohlin L."/>
            <person name="Scholten J."/>
            <person name="Sieber J."/>
            <person name="Stams A.J.M."/>
            <person name="Worm P."/>
            <person name="Henstra A.M."/>
            <person name="Richardson P."/>
        </authorList>
    </citation>
    <scope>NUCLEOTIDE SEQUENCE [LARGE SCALE GENOMIC DNA]</scope>
    <source>
        <strain evidence="3">DSM 10017 / MPOB</strain>
    </source>
</reference>